<dbReference type="Proteomes" id="UP000184275">
    <property type="component" value="Unassembled WGS sequence"/>
</dbReference>
<protein>
    <recommendedName>
        <fullName evidence="4">Outer membrane lipoprotein-sorting protein</fullName>
    </recommendedName>
</protein>
<accession>A0A1M6ZEL5</accession>
<gene>
    <name evidence="2" type="ORF">SAMN05720469_1592</name>
</gene>
<reference evidence="3" key="1">
    <citation type="submission" date="2016-11" db="EMBL/GenBank/DDBJ databases">
        <authorList>
            <person name="Varghese N."/>
            <person name="Submissions S."/>
        </authorList>
    </citation>
    <scope>NUCLEOTIDE SEQUENCE [LARGE SCALE GENOMIC DNA]</scope>
    <source>
        <strain evidence="3">UWOS</strain>
    </source>
</reference>
<keyword evidence="3" id="KW-1185">Reference proteome</keyword>
<feature type="signal peptide" evidence="1">
    <location>
        <begin position="1"/>
        <end position="21"/>
    </location>
</feature>
<organism evidence="2 3">
    <name type="scientific">Fibrobacter intestinalis</name>
    <dbReference type="NCBI Taxonomy" id="28122"/>
    <lineage>
        <taxon>Bacteria</taxon>
        <taxon>Pseudomonadati</taxon>
        <taxon>Fibrobacterota</taxon>
        <taxon>Fibrobacteria</taxon>
        <taxon>Fibrobacterales</taxon>
        <taxon>Fibrobacteraceae</taxon>
        <taxon>Fibrobacter</taxon>
    </lineage>
</organism>
<evidence type="ECO:0000313" key="3">
    <source>
        <dbReference type="Proteomes" id="UP000184275"/>
    </source>
</evidence>
<dbReference type="RefSeq" id="WP_073306342.1">
    <property type="nucleotide sequence ID" value="NZ_FRAW01000059.1"/>
</dbReference>
<evidence type="ECO:0008006" key="4">
    <source>
        <dbReference type="Google" id="ProtNLM"/>
    </source>
</evidence>
<evidence type="ECO:0000313" key="2">
    <source>
        <dbReference type="EMBL" id="SHL28946.1"/>
    </source>
</evidence>
<evidence type="ECO:0000256" key="1">
    <source>
        <dbReference type="SAM" id="SignalP"/>
    </source>
</evidence>
<name>A0A1M6ZEL5_9BACT</name>
<feature type="chain" id="PRO_5013155818" description="Outer membrane lipoprotein-sorting protein" evidence="1">
    <location>
        <begin position="22"/>
        <end position="217"/>
    </location>
</feature>
<dbReference type="AlphaFoldDB" id="A0A1M6ZEL5"/>
<sequence length="217" mass="23452">MKKILSILALALPVFALDVQAVFDNQKKSAFPDTCELLMRTTVSLPGQGAQTVETSVLNKGKDKSVTIVKSSAIQMKIVQNGNRTRITDLKSGKVLPAQNMPSQNPADISAQLGNPGDYRSPVKEGSLWKIVPKEDSKPTLYYSAKSKRIVRMSLPVNGAEARTALEYCDNSCPLPGTLNRATIVTKLASGDSSTVVVEILKAKGRSDFPESLFDVK</sequence>
<proteinExistence type="predicted"/>
<dbReference type="EMBL" id="FRAW01000059">
    <property type="protein sequence ID" value="SHL28946.1"/>
    <property type="molecule type" value="Genomic_DNA"/>
</dbReference>
<keyword evidence="1" id="KW-0732">Signal</keyword>